<dbReference type="AlphaFoldDB" id="A0A1Y3EIZ6"/>
<comment type="caution">
    <text evidence="12">Lacks conserved residue(s) required for the propagation of feature annotation.</text>
</comment>
<evidence type="ECO:0000256" key="1">
    <source>
        <dbReference type="ARBA" id="ARBA00004477"/>
    </source>
</evidence>
<evidence type="ECO:0000256" key="10">
    <source>
        <dbReference type="ARBA" id="ARBA00044721"/>
    </source>
</evidence>
<dbReference type="Proteomes" id="UP000243006">
    <property type="component" value="Unassembled WGS sequence"/>
</dbReference>
<evidence type="ECO:0000256" key="5">
    <source>
        <dbReference type="ARBA" id="ARBA00022679"/>
    </source>
</evidence>
<feature type="transmembrane region" description="Helical" evidence="12">
    <location>
        <begin position="90"/>
        <end position="107"/>
    </location>
</feature>
<keyword evidence="7 12" id="KW-0256">Endoplasmic reticulum</keyword>
<dbReference type="EMBL" id="LVZM01011198">
    <property type="protein sequence ID" value="OUC44955.1"/>
    <property type="molecule type" value="Genomic_DNA"/>
</dbReference>
<sequence length="108" mass="11831">MLSTLFYVVSFTVDSVMWGKAVLPELTGFVFNVIRGGSSNYGVALPRALGPLSLLVPFTFGDRNPVGWFAFSAIGYVFVYSILPHKELRFIIYTVPIFNLAAGYAAAK</sequence>
<keyword evidence="6 12" id="KW-0812">Transmembrane</keyword>
<reference evidence="13 14" key="1">
    <citation type="submission" date="2015-04" db="EMBL/GenBank/DDBJ databases">
        <title>Draft genome of the roundworm Trichinella nativa.</title>
        <authorList>
            <person name="Mitreva M."/>
        </authorList>
    </citation>
    <scope>NUCLEOTIDE SEQUENCE [LARGE SCALE GENOMIC DNA]</scope>
    <source>
        <strain evidence="13 14">ISS45</strain>
    </source>
</reference>
<evidence type="ECO:0000256" key="9">
    <source>
        <dbReference type="ARBA" id="ARBA00023136"/>
    </source>
</evidence>
<dbReference type="Pfam" id="PF03901">
    <property type="entry name" value="Glyco_transf_22"/>
    <property type="match status" value="1"/>
</dbReference>
<comment type="caution">
    <text evidence="13">The sequence shown here is derived from an EMBL/GenBank/DDBJ whole genome shotgun (WGS) entry which is preliminary data.</text>
</comment>
<feature type="transmembrane region" description="Helical" evidence="12">
    <location>
        <begin position="66"/>
        <end position="83"/>
    </location>
</feature>
<keyword evidence="8 12" id="KW-1133">Transmembrane helix</keyword>
<dbReference type="PANTHER" id="PTHR22760:SF1">
    <property type="entry name" value="DOL-P-MAN:MAN(7)GLCNAC(2)-PP-DOL ALPHA-1,6-MANNOSYLTRANSFERASE"/>
    <property type="match status" value="1"/>
</dbReference>
<evidence type="ECO:0000256" key="8">
    <source>
        <dbReference type="ARBA" id="ARBA00022989"/>
    </source>
</evidence>
<dbReference type="GO" id="GO:0006487">
    <property type="term" value="P:protein N-linked glycosylation"/>
    <property type="evidence" value="ECO:0007669"/>
    <property type="project" value="TreeGrafter"/>
</dbReference>
<comment type="catalytic activity">
    <reaction evidence="11">
        <text>an alpha-D-Man-(1-&gt;2)-alpha-D-Man-(1-&gt;2)-alpha-D-Man-(1-&gt;3)-[alpha-D-Man-(1-&gt;2)-alpha-D-Man-(1-&gt;3)-alpha-D-Man-(1-&gt;6)]-beta-D-Man-(1-&gt;4)-beta-D-GlcNAc-(1-&gt;4)-alpha-D-GlcNAc-diphospho-di-trans,poly-cis-dolichol + a di-trans,poly-cis-dolichyl beta-D-mannosyl phosphate = an alpha-D-Man-(1-&gt;2)-alpha-D-Man-(1-&gt;2)-alpha-D-Man-(1-&gt;3)-[alpha-D-Man-(1-&gt;2)-alpha-D-Man-(1-&gt;3)-[alpha-D-Man-(1-&gt;6)]-alpha-D-Man-(1-&gt;6)]-beta-D-Man-(1-&gt;4)-beta-D-GlcNAc-(1-&gt;4)-alpha-D-GlcNAc-diphospho-di-trans,poly-cis-dolichol + a di-trans,poly-cis-dolichyl phosphate + H(+)</text>
        <dbReference type="Rhea" id="RHEA:29535"/>
        <dbReference type="Rhea" id="RHEA-COMP:19498"/>
        <dbReference type="Rhea" id="RHEA-COMP:19501"/>
        <dbReference type="Rhea" id="RHEA-COMP:19518"/>
        <dbReference type="Rhea" id="RHEA-COMP:19519"/>
        <dbReference type="ChEBI" id="CHEBI:15378"/>
        <dbReference type="ChEBI" id="CHEBI:57683"/>
        <dbReference type="ChEBI" id="CHEBI:58211"/>
        <dbReference type="ChEBI" id="CHEBI:132517"/>
        <dbReference type="ChEBI" id="CHEBI:132519"/>
        <dbReference type="EC" id="2.4.1.260"/>
    </reaction>
    <physiologicalReaction direction="left-to-right" evidence="11">
        <dbReference type="Rhea" id="RHEA:29536"/>
    </physiologicalReaction>
</comment>
<keyword evidence="4 12" id="KW-0328">Glycosyltransferase</keyword>
<dbReference type="GO" id="GO:0052917">
    <property type="term" value="F:dol-P-Man:Man(7)GlcNAc(2)-PP-Dol alpha-1,6-mannosyltransferase activity"/>
    <property type="evidence" value="ECO:0007669"/>
    <property type="project" value="UniProtKB-EC"/>
</dbReference>
<evidence type="ECO:0000256" key="4">
    <source>
        <dbReference type="ARBA" id="ARBA00022676"/>
    </source>
</evidence>
<dbReference type="GO" id="GO:0005789">
    <property type="term" value="C:endoplasmic reticulum membrane"/>
    <property type="evidence" value="ECO:0007669"/>
    <property type="project" value="UniProtKB-SubCell"/>
</dbReference>
<organism evidence="13 14">
    <name type="scientific">Trichinella nativa</name>
    <dbReference type="NCBI Taxonomy" id="6335"/>
    <lineage>
        <taxon>Eukaryota</taxon>
        <taxon>Metazoa</taxon>
        <taxon>Ecdysozoa</taxon>
        <taxon>Nematoda</taxon>
        <taxon>Enoplea</taxon>
        <taxon>Dorylaimia</taxon>
        <taxon>Trichinellida</taxon>
        <taxon>Trichinellidae</taxon>
        <taxon>Trichinella</taxon>
    </lineage>
</organism>
<comment type="function">
    <text evidence="10">Mannosyltransferase that operates in the biosynthetic pathway of dolichol-linked oligosaccharides, the glycan precursors employed in protein asparagine (N)-glycosylation. The assembly of dolichol-linked oligosaccharides begins on the cytosolic side of the endoplasmic reticulum membrane and finishes in its lumen. The sequential addition of sugars to dolichol pyrophosphate produces dolichol-linked oligosaccharides containing fourteen sugars, including two GlcNAcs, nine mannoses and three glucoses. Once assembled, the oligosaccharide is transferred from the lipid to nascent proteins by oligosaccharyltransferases. In the lumen of the endoplasmic reticulum, adds the eighth mannose residue in an alpha-1,6 linkage onto Man(7)GlcNAc(2)-PP-dolichol to produce Man(8)GlcNAc(2)-PP-dolichol.</text>
</comment>
<accession>A0A1Y3EIZ6</accession>
<comment type="similarity">
    <text evidence="3 12">Belongs to the glycosyltransferase 22 family.</text>
</comment>
<dbReference type="PANTHER" id="PTHR22760">
    <property type="entry name" value="GLYCOSYLTRANSFERASE"/>
    <property type="match status" value="1"/>
</dbReference>
<name>A0A1Y3EIZ6_9BILA</name>
<evidence type="ECO:0000256" key="7">
    <source>
        <dbReference type="ARBA" id="ARBA00022824"/>
    </source>
</evidence>
<evidence type="ECO:0000256" key="2">
    <source>
        <dbReference type="ARBA" id="ARBA00004922"/>
    </source>
</evidence>
<keyword evidence="9 12" id="KW-0472">Membrane</keyword>
<dbReference type="EC" id="2.4.1.-" evidence="12"/>
<evidence type="ECO:0000256" key="3">
    <source>
        <dbReference type="ARBA" id="ARBA00007063"/>
    </source>
</evidence>
<dbReference type="UniPathway" id="UPA00378"/>
<proteinExistence type="inferred from homology"/>
<evidence type="ECO:0000313" key="13">
    <source>
        <dbReference type="EMBL" id="OUC44955.1"/>
    </source>
</evidence>
<gene>
    <name evidence="13" type="ORF">D917_08733</name>
</gene>
<evidence type="ECO:0000256" key="6">
    <source>
        <dbReference type="ARBA" id="ARBA00022692"/>
    </source>
</evidence>
<dbReference type="InterPro" id="IPR005599">
    <property type="entry name" value="GPI_mannosylTrfase"/>
</dbReference>
<comment type="subcellular location">
    <subcellularLocation>
        <location evidence="1 12">Endoplasmic reticulum membrane</location>
        <topology evidence="1 12">Multi-pass membrane protein</topology>
    </subcellularLocation>
</comment>
<protein>
    <recommendedName>
        <fullName evidence="12">Mannosyltransferase</fullName>
        <ecNumber evidence="12">2.4.1.-</ecNumber>
    </recommendedName>
</protein>
<evidence type="ECO:0000313" key="14">
    <source>
        <dbReference type="Proteomes" id="UP000243006"/>
    </source>
</evidence>
<keyword evidence="5" id="KW-0808">Transferase</keyword>
<comment type="pathway">
    <text evidence="2">Protein modification; protein glycosylation.</text>
</comment>
<evidence type="ECO:0000256" key="12">
    <source>
        <dbReference type="RuleBase" id="RU363075"/>
    </source>
</evidence>
<evidence type="ECO:0000256" key="11">
    <source>
        <dbReference type="ARBA" id="ARBA00048899"/>
    </source>
</evidence>